<dbReference type="InterPro" id="IPR002125">
    <property type="entry name" value="CMP_dCMP_dom"/>
</dbReference>
<accession>A0A451D6M8</accession>
<dbReference type="PROSITE" id="PS51747">
    <property type="entry name" value="CYT_DCMP_DEAMINASES_2"/>
    <property type="match status" value="1"/>
</dbReference>
<dbReference type="PANTHER" id="PTHR11079:SF202">
    <property type="entry name" value="TRNA-SPECIFIC ADENOSINE DEAMINASE"/>
    <property type="match status" value="1"/>
</dbReference>
<organism evidence="2 3">
    <name type="scientific">Buchnera aphidicola</name>
    <name type="common">Cinara curvipes</name>
    <dbReference type="NCBI Taxonomy" id="2518975"/>
    <lineage>
        <taxon>Bacteria</taxon>
        <taxon>Pseudomonadati</taxon>
        <taxon>Pseudomonadota</taxon>
        <taxon>Gammaproteobacteria</taxon>
        <taxon>Enterobacterales</taxon>
        <taxon>Erwiniaceae</taxon>
        <taxon>Buchnera</taxon>
    </lineage>
</organism>
<name>A0A451D6M8_9GAMM</name>
<feature type="domain" description="CMP/dCMP-type deaminase" evidence="1">
    <location>
        <begin position="5"/>
        <end position="116"/>
    </location>
</feature>
<dbReference type="InterPro" id="IPR058535">
    <property type="entry name" value="MafB19-deam"/>
</dbReference>
<dbReference type="GO" id="GO:0046872">
    <property type="term" value="F:metal ion binding"/>
    <property type="evidence" value="ECO:0007669"/>
    <property type="project" value="UniProtKB-KW"/>
</dbReference>
<dbReference type="EC" id="3.5.4.33" evidence="2"/>
<dbReference type="Pfam" id="PF14437">
    <property type="entry name" value="MafB19-deam"/>
    <property type="match status" value="1"/>
</dbReference>
<dbReference type="InterPro" id="IPR016193">
    <property type="entry name" value="Cytidine_deaminase-like"/>
</dbReference>
<dbReference type="CDD" id="cd01285">
    <property type="entry name" value="nucleoside_deaminase"/>
    <property type="match status" value="1"/>
</dbReference>
<dbReference type="SUPFAM" id="SSF53927">
    <property type="entry name" value="Cytidine deaminase-like"/>
    <property type="match status" value="1"/>
</dbReference>
<dbReference type="PANTHER" id="PTHR11079">
    <property type="entry name" value="CYTOSINE DEAMINASE FAMILY MEMBER"/>
    <property type="match status" value="1"/>
</dbReference>
<dbReference type="GO" id="GO:0002100">
    <property type="term" value="P:tRNA wobble adenosine to inosine editing"/>
    <property type="evidence" value="ECO:0007669"/>
    <property type="project" value="InterPro"/>
</dbReference>
<dbReference type="Gene3D" id="3.40.140.10">
    <property type="entry name" value="Cytidine Deaminase, domain 2"/>
    <property type="match status" value="1"/>
</dbReference>
<evidence type="ECO:0000313" key="3">
    <source>
        <dbReference type="Proteomes" id="UP000294344"/>
    </source>
</evidence>
<gene>
    <name evidence="2" type="primary">tadA</name>
    <name evidence="2" type="ORF">BUCICURV3402_167</name>
</gene>
<dbReference type="AlphaFoldDB" id="A0A451D6M8"/>
<dbReference type="GO" id="GO:0052717">
    <property type="term" value="F:tRNA-specific adenosine-34 deaminase activity"/>
    <property type="evidence" value="ECO:0007669"/>
    <property type="project" value="UniProtKB-EC"/>
</dbReference>
<dbReference type="EMBL" id="LR217710">
    <property type="protein sequence ID" value="VFP81457.1"/>
    <property type="molecule type" value="Genomic_DNA"/>
</dbReference>
<evidence type="ECO:0000259" key="1">
    <source>
        <dbReference type="PROSITE" id="PS51747"/>
    </source>
</evidence>
<dbReference type="Proteomes" id="UP000294344">
    <property type="component" value="Chromosome"/>
</dbReference>
<proteinExistence type="predicted"/>
<protein>
    <submittedName>
        <fullName evidence="2">tRNA-specific adenosine deaminase</fullName>
        <ecNumber evidence="2">3.5.4.33</ecNumber>
    </submittedName>
</protein>
<reference evidence="2 3" key="1">
    <citation type="submission" date="2019-02" db="EMBL/GenBank/DDBJ databases">
        <authorList>
            <person name="Manzano-Marin A."/>
            <person name="Manzano-Marin A."/>
        </authorList>
    </citation>
    <scope>NUCLEOTIDE SEQUENCE [LARGE SCALE GENOMIC DNA]</scope>
    <source>
        <strain evidence="2 3">BuCicurvipes</strain>
    </source>
</reference>
<dbReference type="NCBIfam" id="NF008113">
    <property type="entry name" value="PRK10860.1"/>
    <property type="match status" value="1"/>
</dbReference>
<keyword evidence="2" id="KW-0378">Hydrolase</keyword>
<evidence type="ECO:0000313" key="2">
    <source>
        <dbReference type="EMBL" id="VFP81457.1"/>
    </source>
</evidence>
<sequence length="153" mass="17862">MIMKLIDNYWMKIALNQAYKGEKRGEIPIGSVLVKNNYLISSSYNSCVSLFDASAHSEILVIRKGGKKLKNYRLYNTVLYVTHEPCFMCSAAIINSRIRRVVYGSYSTKKHDFSYFMNLLYINNIKHHIRDIKSGVLLYECSNLLKNFFKKKR</sequence>